<evidence type="ECO:0000313" key="4">
    <source>
        <dbReference type="EMBL" id="KAF7391783.1"/>
    </source>
</evidence>
<protein>
    <recommendedName>
        <fullName evidence="6">Serine/threonine-protein phosphatase 6 regulatory subunit 3</fullName>
    </recommendedName>
</protein>
<gene>
    <name evidence="4" type="ORF">HZH68_011326</name>
</gene>
<feature type="region of interest" description="Disordered" evidence="3">
    <location>
        <begin position="760"/>
        <end position="834"/>
    </location>
</feature>
<feature type="compositionally biased region" description="Basic and acidic residues" evidence="3">
    <location>
        <begin position="813"/>
        <end position="834"/>
    </location>
</feature>
<feature type="region of interest" description="Disordered" evidence="3">
    <location>
        <begin position="652"/>
        <end position="701"/>
    </location>
</feature>
<dbReference type="GO" id="GO:0019888">
    <property type="term" value="F:protein phosphatase regulator activity"/>
    <property type="evidence" value="ECO:0007669"/>
    <property type="project" value="TreeGrafter"/>
</dbReference>
<name>A0A834JMW1_VESGE</name>
<organism evidence="4 5">
    <name type="scientific">Vespula germanica</name>
    <name type="common">German yellow jacket</name>
    <name type="synonym">Paravespula germanica</name>
    <dbReference type="NCBI Taxonomy" id="30212"/>
    <lineage>
        <taxon>Eukaryota</taxon>
        <taxon>Metazoa</taxon>
        <taxon>Ecdysozoa</taxon>
        <taxon>Arthropoda</taxon>
        <taxon>Hexapoda</taxon>
        <taxon>Insecta</taxon>
        <taxon>Pterygota</taxon>
        <taxon>Neoptera</taxon>
        <taxon>Endopterygota</taxon>
        <taxon>Hymenoptera</taxon>
        <taxon>Apocrita</taxon>
        <taxon>Aculeata</taxon>
        <taxon>Vespoidea</taxon>
        <taxon>Vespidae</taxon>
        <taxon>Vespinae</taxon>
        <taxon>Vespula</taxon>
    </lineage>
</organism>
<evidence type="ECO:0000256" key="2">
    <source>
        <dbReference type="ARBA" id="ARBA00023306"/>
    </source>
</evidence>
<dbReference type="Proteomes" id="UP000617340">
    <property type="component" value="Unassembled WGS sequence"/>
</dbReference>
<dbReference type="AlphaFoldDB" id="A0A834JMW1"/>
<evidence type="ECO:0000313" key="5">
    <source>
        <dbReference type="Proteomes" id="UP000617340"/>
    </source>
</evidence>
<dbReference type="EMBL" id="JACSDZ010000011">
    <property type="protein sequence ID" value="KAF7391783.1"/>
    <property type="molecule type" value="Genomic_DNA"/>
</dbReference>
<reference evidence="4" key="1">
    <citation type="journal article" date="2020" name="G3 (Bethesda)">
        <title>High-Quality Assemblies for Three Invasive Social Wasps from the &lt;i&gt;Vespula&lt;/i&gt; Genus.</title>
        <authorList>
            <person name="Harrop T.W.R."/>
            <person name="Guhlin J."/>
            <person name="McLaughlin G.M."/>
            <person name="Permina E."/>
            <person name="Stockwell P."/>
            <person name="Gilligan J."/>
            <person name="Le Lec M.F."/>
            <person name="Gruber M.A.M."/>
            <person name="Quinn O."/>
            <person name="Lovegrove M."/>
            <person name="Duncan E.J."/>
            <person name="Remnant E.J."/>
            <person name="Van Eeckhoven J."/>
            <person name="Graham B."/>
            <person name="Knapp R.A."/>
            <person name="Langford K.W."/>
            <person name="Kronenberg Z."/>
            <person name="Press M.O."/>
            <person name="Eacker S.M."/>
            <person name="Wilson-Rankin E.E."/>
            <person name="Purcell J."/>
            <person name="Lester P.J."/>
            <person name="Dearden P.K."/>
        </authorList>
    </citation>
    <scope>NUCLEOTIDE SEQUENCE</scope>
    <source>
        <strain evidence="4">Linc-1</strain>
    </source>
</reference>
<dbReference type="Pfam" id="PF04499">
    <property type="entry name" value="SAPS"/>
    <property type="match status" value="1"/>
</dbReference>
<dbReference type="GO" id="GO:0005829">
    <property type="term" value="C:cytosol"/>
    <property type="evidence" value="ECO:0007669"/>
    <property type="project" value="TreeGrafter"/>
</dbReference>
<proteinExistence type="inferred from homology"/>
<sequence length="861" mass="97337">MFWTNNYVSSPHIEALLNKENVTLHELMDEEDILQECKSQNKKLVEYLARPDVMEELVMLTTKEPSMDIEERLRYKYPNVACELLTCDVPTLNEKLAGDESLLNKLYAFIDTDQPLNPLLASFFSKTIGVLVTRKSDQNWYSYQFTCLQVLEFLKSRQHCVDLLLQHLETSAIMDLILKLVTQVEGSDMRQNILNWLDSQQLVQRLVKLLSPTSEPAKHANASQLLCDMVIVARENQRTSTEKTDPDPILNTLESGETVSLLLETILTNEKLESSIVGGIQVLLALLGQRVNTALNEADVHGNGTSEDMTDNEQRVKISNATIPYLEQLHKLLLDPPVKPAVRTTAGVLDCPLGKTRLHVARLLMALLSTENIKIHEALVDLGTFQTLLDLFFKYTWNNFLHTQVQQCLALAINCDYQDNNIYGNVGNMPLTVNIYFIFVKCRLIERILEAWDKNENKQNKENGVRQGYMGHLINIANNIVIQCEKNNALDTFVKTNLSTECLNKWENLVNTKLVEINKTREIFLVTTLPLSYQNVRPTAHMANSEDTPDRYYLKEMYTDYQGQQMTSTFIDNFGFRDNEFDDGDDALHNSVDQLTTLAFNLSEEDLDSREDLFNKICQQKQKAGLEECGGGTEWGDEGDLTFQTVVDKRDWHSKQHHGSSSSDEDDEDPRDMQMEIDTSDVWNVPESLPASTTIPEVNPWDVVPSEPVESTGWANFDNFESTLSIENNIAVDNKTSETVKKDVVDAAASLGEKETVLENKSVENIGSGDTKTLDSVDSMSHQSTEANQNSKTSDDSIYSVCTSDKNANPSERTPETREESKNKEYVKNSIENDKTLTEHKIVCTLKSTPSDTTLTSKDAK</sequence>
<evidence type="ECO:0000256" key="3">
    <source>
        <dbReference type="SAM" id="MobiDB-lite"/>
    </source>
</evidence>
<dbReference type="GO" id="GO:0019903">
    <property type="term" value="F:protein phosphatase binding"/>
    <property type="evidence" value="ECO:0007669"/>
    <property type="project" value="InterPro"/>
</dbReference>
<keyword evidence="5" id="KW-1185">Reference proteome</keyword>
<dbReference type="InterPro" id="IPR007587">
    <property type="entry name" value="SAPS"/>
</dbReference>
<dbReference type="PANTHER" id="PTHR12634:SF8">
    <property type="entry name" value="FIERY MOUNTAIN, ISOFORM D"/>
    <property type="match status" value="1"/>
</dbReference>
<comment type="similarity">
    <text evidence="1">Belongs to the SAPS family.</text>
</comment>
<comment type="caution">
    <text evidence="4">The sequence shown here is derived from an EMBL/GenBank/DDBJ whole genome shotgun (WGS) entry which is preliminary data.</text>
</comment>
<accession>A0A834JMW1</accession>
<evidence type="ECO:0008006" key="6">
    <source>
        <dbReference type="Google" id="ProtNLM"/>
    </source>
</evidence>
<evidence type="ECO:0000256" key="1">
    <source>
        <dbReference type="ARBA" id="ARBA00006180"/>
    </source>
</evidence>
<dbReference type="PANTHER" id="PTHR12634">
    <property type="entry name" value="SIT4 YEAST -ASSOCIATING PROTEIN-RELATED"/>
    <property type="match status" value="1"/>
</dbReference>
<dbReference type="GO" id="GO:0005634">
    <property type="term" value="C:nucleus"/>
    <property type="evidence" value="ECO:0007669"/>
    <property type="project" value="TreeGrafter"/>
</dbReference>
<keyword evidence="2" id="KW-0131">Cell cycle</keyword>
<feature type="compositionally biased region" description="Polar residues" evidence="3">
    <location>
        <begin position="763"/>
        <end position="812"/>
    </location>
</feature>